<proteinExistence type="predicted"/>
<protein>
    <submittedName>
        <fullName evidence="1">Cupin</fullName>
    </submittedName>
</protein>
<dbReference type="EMBL" id="JAAKZZ010000001">
    <property type="protein sequence ID" value="NGO66800.1"/>
    <property type="molecule type" value="Genomic_DNA"/>
</dbReference>
<comment type="caution">
    <text evidence="1">The sequence shown here is derived from an EMBL/GenBank/DDBJ whole genome shotgun (WGS) entry which is preliminary data.</text>
</comment>
<keyword evidence="2" id="KW-1185">Reference proteome</keyword>
<dbReference type="RefSeq" id="WP_165296476.1">
    <property type="nucleotide sequence ID" value="NZ_JAAKZZ010000001.1"/>
</dbReference>
<reference evidence="1 2" key="1">
    <citation type="submission" date="2020-02" db="EMBL/GenBank/DDBJ databases">
        <title>Whole-genome analyses of novel actinobacteria.</title>
        <authorList>
            <person name="Sahin N."/>
            <person name="Tatar D."/>
        </authorList>
    </citation>
    <scope>NUCLEOTIDE SEQUENCE [LARGE SCALE GENOMIC DNA]</scope>
    <source>
        <strain evidence="1 2">SB3404</strain>
    </source>
</reference>
<evidence type="ECO:0000313" key="2">
    <source>
        <dbReference type="Proteomes" id="UP000477722"/>
    </source>
</evidence>
<sequence>MAPGLRKAVEAIPGRPLPHGILNAACTEVRDVSDEHELLGVEWLALGCCPVLAWTDPCLDESPGEESPGDVSGALGRKEYCRPEIEFADPINLYAGSECSTIGWTYAEARAHAEATLELGEQYGLESAFWRQKLTADAIDLTPADGPLTVPQGVARLEGCLAEAYGGVGTLHVPASVAALLGCCDLAREDPGTGGPSTLAGNCVVIGAGYSAENTGPGQTPADEGTAWLYITGPLVIRRGPPVVTPDRPAPSVNTRTNDRNVLVERTYVVGTTCTVCAVNVLVQ</sequence>
<evidence type="ECO:0000313" key="1">
    <source>
        <dbReference type="EMBL" id="NGO66800.1"/>
    </source>
</evidence>
<dbReference type="Proteomes" id="UP000477722">
    <property type="component" value="Unassembled WGS sequence"/>
</dbReference>
<name>A0A6G4WQ81_9ACTN</name>
<gene>
    <name evidence="1" type="ORF">G5C65_00165</name>
</gene>
<dbReference type="AlphaFoldDB" id="A0A6G4WQ81"/>
<accession>A0A6G4WQ81</accession>
<organism evidence="1 2">
    <name type="scientific">Streptomyces boncukensis</name>
    <dbReference type="NCBI Taxonomy" id="2711219"/>
    <lineage>
        <taxon>Bacteria</taxon>
        <taxon>Bacillati</taxon>
        <taxon>Actinomycetota</taxon>
        <taxon>Actinomycetes</taxon>
        <taxon>Kitasatosporales</taxon>
        <taxon>Streptomycetaceae</taxon>
        <taxon>Streptomyces</taxon>
    </lineage>
</organism>